<feature type="repeat" description="WD" evidence="3">
    <location>
        <begin position="720"/>
        <end position="751"/>
    </location>
</feature>
<accession>A0A6A1UUS0</accession>
<dbReference type="AlphaFoldDB" id="A0A6A1UUS0"/>
<dbReference type="Gene3D" id="2.130.10.10">
    <property type="entry name" value="YVTN repeat-like/Quinoprotein amine dehydrogenase"/>
    <property type="match status" value="2"/>
</dbReference>
<keyword evidence="2" id="KW-0677">Repeat</keyword>
<dbReference type="Pfam" id="PF00400">
    <property type="entry name" value="WD40"/>
    <property type="match status" value="2"/>
</dbReference>
<keyword evidence="4" id="KW-0175">Coiled coil</keyword>
<evidence type="ECO:0000256" key="3">
    <source>
        <dbReference type="PROSITE-ProRule" id="PRU00221"/>
    </source>
</evidence>
<feature type="region of interest" description="Disordered" evidence="5">
    <location>
        <begin position="579"/>
        <end position="600"/>
    </location>
</feature>
<dbReference type="GO" id="GO:0005737">
    <property type="term" value="C:cytoplasm"/>
    <property type="evidence" value="ECO:0007669"/>
    <property type="project" value="TreeGrafter"/>
</dbReference>
<dbReference type="GO" id="GO:0045717">
    <property type="term" value="P:negative regulation of fatty acid biosynthetic process"/>
    <property type="evidence" value="ECO:0007669"/>
    <property type="project" value="TreeGrafter"/>
</dbReference>
<feature type="repeat" description="WD" evidence="3">
    <location>
        <begin position="102"/>
        <end position="143"/>
    </location>
</feature>
<evidence type="ECO:0000256" key="4">
    <source>
        <dbReference type="SAM" id="Coils"/>
    </source>
</evidence>
<dbReference type="PROSITE" id="PS50294">
    <property type="entry name" value="WD_REPEATS_REGION"/>
    <property type="match status" value="1"/>
</dbReference>
<keyword evidence="1 3" id="KW-0853">WD repeat</keyword>
<dbReference type="OrthoDB" id="4869960at2759"/>
<dbReference type="PROSITE" id="PS50082">
    <property type="entry name" value="WD_REPEATS_2"/>
    <property type="match status" value="2"/>
</dbReference>
<evidence type="ECO:0000256" key="1">
    <source>
        <dbReference type="ARBA" id="ARBA00022574"/>
    </source>
</evidence>
<dbReference type="Gene3D" id="1.25.40.10">
    <property type="entry name" value="Tetratricopeptide repeat domain"/>
    <property type="match status" value="1"/>
</dbReference>
<dbReference type="InterPro" id="IPR011990">
    <property type="entry name" value="TPR-like_helical_dom_sf"/>
</dbReference>
<comment type="caution">
    <text evidence="6">The sequence shown here is derived from an EMBL/GenBank/DDBJ whole genome shotgun (WGS) entry which is preliminary data.</text>
</comment>
<evidence type="ECO:0000313" key="6">
    <source>
        <dbReference type="EMBL" id="KAB1203886.1"/>
    </source>
</evidence>
<proteinExistence type="predicted"/>
<dbReference type="GO" id="GO:0080008">
    <property type="term" value="C:Cul4-RING E3 ubiquitin ligase complex"/>
    <property type="evidence" value="ECO:0007669"/>
    <property type="project" value="TreeGrafter"/>
</dbReference>
<reference evidence="6 7" key="1">
    <citation type="journal article" date="2019" name="Plant Biotechnol. J.">
        <title>The red bayberry genome and genetic basis of sex determination.</title>
        <authorList>
            <person name="Jia H.M."/>
            <person name="Jia H.J."/>
            <person name="Cai Q.L."/>
            <person name="Wang Y."/>
            <person name="Zhao H.B."/>
            <person name="Yang W.F."/>
            <person name="Wang G.Y."/>
            <person name="Li Y.H."/>
            <person name="Zhan D.L."/>
            <person name="Shen Y.T."/>
            <person name="Niu Q.F."/>
            <person name="Chang L."/>
            <person name="Qiu J."/>
            <person name="Zhao L."/>
            <person name="Xie H.B."/>
            <person name="Fu W.Y."/>
            <person name="Jin J."/>
            <person name="Li X.W."/>
            <person name="Jiao Y."/>
            <person name="Zhou C.C."/>
            <person name="Tu T."/>
            <person name="Chai C.Y."/>
            <person name="Gao J.L."/>
            <person name="Fan L.J."/>
            <person name="van de Weg E."/>
            <person name="Wang J.Y."/>
            <person name="Gao Z.S."/>
        </authorList>
    </citation>
    <scope>NUCLEOTIDE SEQUENCE [LARGE SCALE GENOMIC DNA]</scope>
    <source>
        <tissue evidence="6">Leaves</tissue>
    </source>
</reference>
<feature type="coiled-coil region" evidence="4">
    <location>
        <begin position="530"/>
        <end position="557"/>
    </location>
</feature>
<sequence length="818" mass="90536">MPAETGRCAKKKVRNKIHTQIPTIVGSVPTWPGADNSCCRGSIGLGFSCGFIGVPLMESFGFHDGNIHDFLETRRFDARQDVNHRLQMHSSLIRRLSLERVMEGHQGCVNAVAWNSKGSLLISGSDDTRINIWSYYSRKLLHSIETGHSANIFCTKFVPETSDELVVSGAGDAEVRLFNLSRLSGSGVDHNVVPSSALYQCHTRRVKKLAVEVGNPNVVWSASEDGTLRQHDFREGTSCPPAGSSRQECRNVLLDLRCGAKRSLSDPPTQTLALKSCDISSTRPHLLLVGGSDAFARLYDRRMLPPMTSCRKRMSPPPCVNYFCPMHLSDSGHPSLHLTHVTFSPTGEEVLLSYSGEHVYLMDVKEAGRCAMQYTSGDVSKLMSFTPILNGVELQSPASNVLSSQLHRKRSSAATLDKCRKLMQFANKTLEETANYYYGIEACNEVLDRYGREIGPKLKHDCLWLRAALLLKRKWKNDAQMAIRDCYSARRIDTSSSQALYYMSEALSQLGKHKEALEFAIAAESLAPSNSKVAERVENAKKDLAAVEAEKNKNFNDGVPRSESRGGRALSLSDILYRSEVNSDASQDGPRSEREDSDYDEELDLDFQTLSGDEGHDVDSNILHGSLNVTFHRRSDSSRESAGANGICGSPSSSSQNDRIPYQPEAVIDMKQRYVGHCNVGTDIKQASFLGQKGEYVASGSDDGRWFIWEKQTGRLIKMLLGDGAVVNCVQCHPFDNVVATSGIDDTIKIWTPSAPVPSIVAGGAESPETDNVLAAMENNQRKLCRNRETILPFELLERFRMHEFNEGSFHPFECTQS</sequence>
<dbReference type="PANTHER" id="PTHR15574:SF40">
    <property type="entry name" value="WD AND TETRATRICOPEPTIDE REPEATS PROTEIN 1"/>
    <property type="match status" value="1"/>
</dbReference>
<dbReference type="FunFam" id="2.130.10.10:FF:002473">
    <property type="entry name" value="Transducin family protein / WD-40 repeat family protein"/>
    <property type="match status" value="1"/>
</dbReference>
<evidence type="ECO:0000256" key="2">
    <source>
        <dbReference type="ARBA" id="ARBA00022737"/>
    </source>
</evidence>
<dbReference type="EMBL" id="RXIC02000026">
    <property type="protein sequence ID" value="KAB1203886.1"/>
    <property type="molecule type" value="Genomic_DNA"/>
</dbReference>
<dbReference type="InterPro" id="IPR001680">
    <property type="entry name" value="WD40_rpt"/>
</dbReference>
<name>A0A6A1UUS0_9ROSI</name>
<feature type="region of interest" description="Disordered" evidence="5">
    <location>
        <begin position="634"/>
        <end position="659"/>
    </location>
</feature>
<dbReference type="InterPro" id="IPR015943">
    <property type="entry name" value="WD40/YVTN_repeat-like_dom_sf"/>
</dbReference>
<protein>
    <submittedName>
        <fullName evidence="6">WD and tetratricopeptide repeats protein 1</fullName>
    </submittedName>
</protein>
<dbReference type="InterPro" id="IPR045151">
    <property type="entry name" value="DCAF8"/>
</dbReference>
<dbReference type="SUPFAM" id="SSF48452">
    <property type="entry name" value="TPR-like"/>
    <property type="match status" value="1"/>
</dbReference>
<organism evidence="6 7">
    <name type="scientific">Morella rubra</name>
    <name type="common">Chinese bayberry</name>
    <dbReference type="NCBI Taxonomy" id="262757"/>
    <lineage>
        <taxon>Eukaryota</taxon>
        <taxon>Viridiplantae</taxon>
        <taxon>Streptophyta</taxon>
        <taxon>Embryophyta</taxon>
        <taxon>Tracheophyta</taxon>
        <taxon>Spermatophyta</taxon>
        <taxon>Magnoliopsida</taxon>
        <taxon>eudicotyledons</taxon>
        <taxon>Gunneridae</taxon>
        <taxon>Pentapetalae</taxon>
        <taxon>rosids</taxon>
        <taxon>fabids</taxon>
        <taxon>Fagales</taxon>
        <taxon>Myricaceae</taxon>
        <taxon>Morella</taxon>
    </lineage>
</organism>
<dbReference type="PANTHER" id="PTHR15574">
    <property type="entry name" value="WD REPEAT DOMAIN-CONTAINING FAMILY"/>
    <property type="match status" value="1"/>
</dbReference>
<keyword evidence="7" id="KW-1185">Reference proteome</keyword>
<evidence type="ECO:0000256" key="5">
    <source>
        <dbReference type="SAM" id="MobiDB-lite"/>
    </source>
</evidence>
<dbReference type="SUPFAM" id="SSF50978">
    <property type="entry name" value="WD40 repeat-like"/>
    <property type="match status" value="1"/>
</dbReference>
<gene>
    <name evidence="6" type="ORF">CJ030_MR8G020773</name>
</gene>
<dbReference type="InterPro" id="IPR036322">
    <property type="entry name" value="WD40_repeat_dom_sf"/>
</dbReference>
<dbReference type="Proteomes" id="UP000516437">
    <property type="component" value="Chromosome 8"/>
</dbReference>
<dbReference type="SMART" id="SM00320">
    <property type="entry name" value="WD40"/>
    <property type="match status" value="7"/>
</dbReference>
<evidence type="ECO:0000313" key="7">
    <source>
        <dbReference type="Proteomes" id="UP000516437"/>
    </source>
</evidence>